<dbReference type="InterPro" id="IPR045540">
    <property type="entry name" value="YegS/DAGK_C"/>
</dbReference>
<dbReference type="PANTHER" id="PTHR12358:SF106">
    <property type="entry name" value="LIPID KINASE YEGS"/>
    <property type="match status" value="1"/>
</dbReference>
<dbReference type="STRING" id="1239962.C943_03146"/>
<proteinExistence type="predicted"/>
<dbReference type="InterPro" id="IPR005218">
    <property type="entry name" value="Diacylglycerol/lipid_kinase"/>
</dbReference>
<dbReference type="Pfam" id="PF19279">
    <property type="entry name" value="YegS_C"/>
    <property type="match status" value="1"/>
</dbReference>
<dbReference type="GO" id="GO:0005524">
    <property type="term" value="F:ATP binding"/>
    <property type="evidence" value="ECO:0007669"/>
    <property type="project" value="UniProtKB-KW"/>
</dbReference>
<feature type="domain" description="DAGKc" evidence="12">
    <location>
        <begin position="1"/>
        <end position="133"/>
    </location>
</feature>
<keyword evidence="9" id="KW-0443">Lipid metabolism</keyword>
<dbReference type="eggNOG" id="COG1597">
    <property type="taxonomic scope" value="Bacteria"/>
</dbReference>
<keyword evidence="6" id="KW-0418">Kinase</keyword>
<keyword evidence="4" id="KW-0479">Metal-binding</keyword>
<dbReference type="OrthoDB" id="9786026at2"/>
<evidence type="ECO:0000256" key="4">
    <source>
        <dbReference type="ARBA" id="ARBA00022723"/>
    </source>
</evidence>
<dbReference type="GO" id="GO:0008654">
    <property type="term" value="P:phospholipid biosynthetic process"/>
    <property type="evidence" value="ECO:0007669"/>
    <property type="project" value="UniProtKB-KW"/>
</dbReference>
<evidence type="ECO:0000256" key="3">
    <source>
        <dbReference type="ARBA" id="ARBA00022679"/>
    </source>
</evidence>
<evidence type="ECO:0000313" key="13">
    <source>
        <dbReference type="EMBL" id="EMS34825.1"/>
    </source>
</evidence>
<comment type="caution">
    <text evidence="13">The sequence shown here is derived from an EMBL/GenBank/DDBJ whole genome shotgun (WGS) entry which is preliminary data.</text>
</comment>
<dbReference type="GO" id="GO:0016301">
    <property type="term" value="F:kinase activity"/>
    <property type="evidence" value="ECO:0007669"/>
    <property type="project" value="UniProtKB-KW"/>
</dbReference>
<dbReference type="EMBL" id="AMZY02000004">
    <property type="protein sequence ID" value="EMS34825.1"/>
    <property type="molecule type" value="Genomic_DNA"/>
</dbReference>
<evidence type="ECO:0000256" key="11">
    <source>
        <dbReference type="ARBA" id="ARBA00023264"/>
    </source>
</evidence>
<dbReference type="Pfam" id="PF00781">
    <property type="entry name" value="DAGK_cat"/>
    <property type="match status" value="1"/>
</dbReference>
<name>M7XBN6_9BACT</name>
<dbReference type="Gene3D" id="2.60.200.40">
    <property type="match status" value="1"/>
</dbReference>
<dbReference type="NCBIfam" id="TIGR00147">
    <property type="entry name" value="YegS/Rv2252/BmrU family lipid kinase"/>
    <property type="match status" value="1"/>
</dbReference>
<organism evidence="13 14">
    <name type="scientific">Mariniradius saccharolyticus AK6</name>
    <dbReference type="NCBI Taxonomy" id="1239962"/>
    <lineage>
        <taxon>Bacteria</taxon>
        <taxon>Pseudomonadati</taxon>
        <taxon>Bacteroidota</taxon>
        <taxon>Cytophagia</taxon>
        <taxon>Cytophagales</taxon>
        <taxon>Cyclobacteriaceae</taxon>
        <taxon>Mariniradius</taxon>
    </lineage>
</organism>
<dbReference type="SMART" id="SM00046">
    <property type="entry name" value="DAGKc"/>
    <property type="match status" value="1"/>
</dbReference>
<sequence length="303" mass="33341">MQGKKLIAFIIHGKIAAKEKLAEKAQTLFQGLGPLIFVVTQSEKNATLCAIEAIESGASVLIAVGGDGTVNEVANAILFHPNRSKLKMGILPFGKGNDFVRSLGIRRDLTMLCDNIKLGKSKTIDAGKLEFVGKEGETSQRYFVNIADVGLGGLATQMLRAGKPLWSSNLTYFLVIIKSFMKYRLANVRFSSHGFYHEGKVMSICMANGRYFASGLGIAPEAKLDDGKLDWVILGEISIWDYLKNIPRLKRAKKIRHPEVSYHRGTECNISSDVPLPIDMDGEFVGYTPMRCQVESLVLEIIA</sequence>
<keyword evidence="10" id="KW-0594">Phospholipid biosynthesis</keyword>
<keyword evidence="3" id="KW-0808">Transferase</keyword>
<dbReference type="PANTHER" id="PTHR12358">
    <property type="entry name" value="SPHINGOSINE KINASE"/>
    <property type="match status" value="1"/>
</dbReference>
<evidence type="ECO:0000256" key="1">
    <source>
        <dbReference type="ARBA" id="ARBA00001946"/>
    </source>
</evidence>
<accession>M7XBN6</accession>
<keyword evidence="14" id="KW-1185">Reference proteome</keyword>
<protein>
    <submittedName>
        <fullName evidence="13">Transcription regulator</fullName>
    </submittedName>
</protein>
<evidence type="ECO:0000313" key="14">
    <source>
        <dbReference type="Proteomes" id="UP000010953"/>
    </source>
</evidence>
<evidence type="ECO:0000256" key="7">
    <source>
        <dbReference type="ARBA" id="ARBA00022840"/>
    </source>
</evidence>
<keyword evidence="2" id="KW-0444">Lipid biosynthesis</keyword>
<dbReference type="InterPro" id="IPR016064">
    <property type="entry name" value="NAD/diacylglycerol_kinase_sf"/>
</dbReference>
<evidence type="ECO:0000256" key="6">
    <source>
        <dbReference type="ARBA" id="ARBA00022777"/>
    </source>
</evidence>
<evidence type="ECO:0000259" key="12">
    <source>
        <dbReference type="PROSITE" id="PS50146"/>
    </source>
</evidence>
<evidence type="ECO:0000256" key="10">
    <source>
        <dbReference type="ARBA" id="ARBA00023209"/>
    </source>
</evidence>
<dbReference type="InParanoid" id="M7XBN6"/>
<evidence type="ECO:0000256" key="9">
    <source>
        <dbReference type="ARBA" id="ARBA00023098"/>
    </source>
</evidence>
<dbReference type="Proteomes" id="UP000010953">
    <property type="component" value="Unassembled WGS sequence"/>
</dbReference>
<dbReference type="GO" id="GO:0005886">
    <property type="term" value="C:plasma membrane"/>
    <property type="evidence" value="ECO:0007669"/>
    <property type="project" value="TreeGrafter"/>
</dbReference>
<dbReference type="InterPro" id="IPR017438">
    <property type="entry name" value="ATP-NAD_kinase_N"/>
</dbReference>
<gene>
    <name evidence="13" type="ORF">C943_03146</name>
</gene>
<dbReference type="RefSeq" id="WP_008623829.1">
    <property type="nucleotide sequence ID" value="NZ_AMZY02000004.1"/>
</dbReference>
<evidence type="ECO:0000256" key="8">
    <source>
        <dbReference type="ARBA" id="ARBA00022842"/>
    </source>
</evidence>
<keyword evidence="5" id="KW-0547">Nucleotide-binding</keyword>
<keyword evidence="7" id="KW-0067">ATP-binding</keyword>
<keyword evidence="11" id="KW-1208">Phospholipid metabolism</keyword>
<dbReference type="PROSITE" id="PS50146">
    <property type="entry name" value="DAGK"/>
    <property type="match status" value="1"/>
</dbReference>
<keyword evidence="8" id="KW-0460">Magnesium</keyword>
<reference evidence="13" key="1">
    <citation type="submission" date="2013-01" db="EMBL/GenBank/DDBJ databases">
        <title>Genome assembly of Mariniradius saccharolyticus AK6.</title>
        <authorList>
            <person name="Vaidya B."/>
            <person name="Khatri I."/>
            <person name="Tanuku N.R.S."/>
            <person name="Subramanian S."/>
            <person name="Pinnaka A."/>
        </authorList>
    </citation>
    <scope>NUCLEOTIDE SEQUENCE [LARGE SCALE GENOMIC DNA]</scope>
    <source>
        <strain evidence="13">AK6</strain>
    </source>
</reference>
<dbReference type="FunCoup" id="M7XBN6">
    <property type="interactions" value="324"/>
</dbReference>
<dbReference type="Gene3D" id="3.40.50.10330">
    <property type="entry name" value="Probable inorganic polyphosphate/atp-NAD kinase, domain 1"/>
    <property type="match status" value="1"/>
</dbReference>
<evidence type="ECO:0000256" key="5">
    <source>
        <dbReference type="ARBA" id="ARBA00022741"/>
    </source>
</evidence>
<dbReference type="InterPro" id="IPR050187">
    <property type="entry name" value="Lipid_Phosphate_FormReg"/>
</dbReference>
<dbReference type="InterPro" id="IPR001206">
    <property type="entry name" value="Diacylglycerol_kinase_cat_dom"/>
</dbReference>
<evidence type="ECO:0000256" key="2">
    <source>
        <dbReference type="ARBA" id="ARBA00022516"/>
    </source>
</evidence>
<dbReference type="SUPFAM" id="SSF111331">
    <property type="entry name" value="NAD kinase/diacylglycerol kinase-like"/>
    <property type="match status" value="1"/>
</dbReference>
<dbReference type="GO" id="GO:0046872">
    <property type="term" value="F:metal ion binding"/>
    <property type="evidence" value="ECO:0007669"/>
    <property type="project" value="UniProtKB-KW"/>
</dbReference>
<comment type="cofactor">
    <cofactor evidence="1">
        <name>Mg(2+)</name>
        <dbReference type="ChEBI" id="CHEBI:18420"/>
    </cofactor>
</comment>
<dbReference type="AlphaFoldDB" id="M7XBN6"/>